<evidence type="ECO:0000256" key="1">
    <source>
        <dbReference type="SAM" id="MobiDB-lite"/>
    </source>
</evidence>
<name>A0AAD5MBV8_PARTN</name>
<keyword evidence="2" id="KW-0812">Transmembrane</keyword>
<proteinExistence type="predicted"/>
<comment type="caution">
    <text evidence="3">The sequence shown here is derived from an EMBL/GenBank/DDBJ whole genome shotgun (WGS) entry which is preliminary data.</text>
</comment>
<feature type="region of interest" description="Disordered" evidence="1">
    <location>
        <begin position="36"/>
        <end position="73"/>
    </location>
</feature>
<dbReference type="AlphaFoldDB" id="A0AAD5MBV8"/>
<reference evidence="3" key="1">
    <citation type="submission" date="2021-06" db="EMBL/GenBank/DDBJ databases">
        <title>Parelaphostrongylus tenuis whole genome reference sequence.</title>
        <authorList>
            <person name="Garwood T.J."/>
            <person name="Larsen P.A."/>
            <person name="Fountain-Jones N.M."/>
            <person name="Garbe J.R."/>
            <person name="Macchietto M.G."/>
            <person name="Kania S.A."/>
            <person name="Gerhold R.W."/>
            <person name="Richards J.E."/>
            <person name="Wolf T.M."/>
        </authorList>
    </citation>
    <scope>NUCLEOTIDE SEQUENCE</scope>
    <source>
        <strain evidence="3">MNPRO001-30</strain>
        <tissue evidence="3">Meninges</tissue>
    </source>
</reference>
<dbReference type="Proteomes" id="UP001196413">
    <property type="component" value="Unassembled WGS sequence"/>
</dbReference>
<sequence>MQVINATIVCHIMGIALMLPLPIVLCIKRRQKKIKKDHHVEAVPSRSKADIAKLHRTPTPSTTSTQQYDYRNS</sequence>
<accession>A0AAD5MBV8</accession>
<feature type="transmembrane region" description="Helical" evidence="2">
    <location>
        <begin position="6"/>
        <end position="27"/>
    </location>
</feature>
<evidence type="ECO:0000313" key="4">
    <source>
        <dbReference type="Proteomes" id="UP001196413"/>
    </source>
</evidence>
<keyword evidence="4" id="KW-1185">Reference proteome</keyword>
<protein>
    <submittedName>
        <fullName evidence="3">Uncharacterized protein</fullName>
    </submittedName>
</protein>
<feature type="compositionally biased region" description="Low complexity" evidence="1">
    <location>
        <begin position="57"/>
        <end position="67"/>
    </location>
</feature>
<evidence type="ECO:0000256" key="2">
    <source>
        <dbReference type="SAM" id="Phobius"/>
    </source>
</evidence>
<gene>
    <name evidence="3" type="ORF">KIN20_013269</name>
</gene>
<organism evidence="3 4">
    <name type="scientific">Parelaphostrongylus tenuis</name>
    <name type="common">Meningeal worm</name>
    <dbReference type="NCBI Taxonomy" id="148309"/>
    <lineage>
        <taxon>Eukaryota</taxon>
        <taxon>Metazoa</taxon>
        <taxon>Ecdysozoa</taxon>
        <taxon>Nematoda</taxon>
        <taxon>Chromadorea</taxon>
        <taxon>Rhabditida</taxon>
        <taxon>Rhabditina</taxon>
        <taxon>Rhabditomorpha</taxon>
        <taxon>Strongyloidea</taxon>
        <taxon>Metastrongylidae</taxon>
        <taxon>Parelaphostrongylus</taxon>
    </lineage>
</organism>
<dbReference type="EMBL" id="JAHQIW010002567">
    <property type="protein sequence ID" value="KAJ1355740.1"/>
    <property type="molecule type" value="Genomic_DNA"/>
</dbReference>
<keyword evidence="2" id="KW-0472">Membrane</keyword>
<evidence type="ECO:0000313" key="3">
    <source>
        <dbReference type="EMBL" id="KAJ1355740.1"/>
    </source>
</evidence>
<keyword evidence="2" id="KW-1133">Transmembrane helix</keyword>